<name>A0A929L1F2_9SPHI</name>
<evidence type="ECO:0000313" key="2">
    <source>
        <dbReference type="Proteomes" id="UP000622475"/>
    </source>
</evidence>
<gene>
    <name evidence="1" type="ORF">IRJ16_10635</name>
</gene>
<dbReference type="AlphaFoldDB" id="A0A929L1F2"/>
<dbReference type="EMBL" id="JADFFL010000003">
    <property type="protein sequence ID" value="MBE9662340.1"/>
    <property type="molecule type" value="Genomic_DNA"/>
</dbReference>
<sequence length="228" mass="27943">MKHYADSCVFIDVISSDRLEIYVGSEYFSESWSDGEISYHNYSVVSLEKASKLEWKPRFLNLELEFNKLFKIRMCKYLITRDHVVNNYQKIYSERSQIETDFSLNDPEIVETGIFKTLFYLLDKSHYITRDQLYYTNYEERYFRQLLRQNKKQLETKDWKDDYLDLEFIYNYLSDIDLNDFQLMKTHVISIYTERFNLTVDNFKYNYTHVDEQKYRTFFNSLMDQLDL</sequence>
<dbReference type="Proteomes" id="UP000622475">
    <property type="component" value="Unassembled WGS sequence"/>
</dbReference>
<reference evidence="1" key="1">
    <citation type="submission" date="2020-10" db="EMBL/GenBank/DDBJ databases">
        <title>Mucilaginibacter mali sp. nov., isolated from rhizosphere soil of apple orchard.</title>
        <authorList>
            <person name="Lee J.-S."/>
            <person name="Kim H.S."/>
            <person name="Kim J.-S."/>
        </authorList>
    </citation>
    <scope>NUCLEOTIDE SEQUENCE</scope>
    <source>
        <strain evidence="1">KCTC 22746</strain>
    </source>
</reference>
<accession>A0A929L1F2</accession>
<dbReference type="RefSeq" id="WP_194111511.1">
    <property type="nucleotide sequence ID" value="NZ_JADFFL010000003.1"/>
</dbReference>
<organism evidence="1 2">
    <name type="scientific">Mucilaginibacter myungsuensis</name>
    <dbReference type="NCBI Taxonomy" id="649104"/>
    <lineage>
        <taxon>Bacteria</taxon>
        <taxon>Pseudomonadati</taxon>
        <taxon>Bacteroidota</taxon>
        <taxon>Sphingobacteriia</taxon>
        <taxon>Sphingobacteriales</taxon>
        <taxon>Sphingobacteriaceae</taxon>
        <taxon>Mucilaginibacter</taxon>
    </lineage>
</organism>
<comment type="caution">
    <text evidence="1">The sequence shown here is derived from an EMBL/GenBank/DDBJ whole genome shotgun (WGS) entry which is preliminary data.</text>
</comment>
<proteinExistence type="predicted"/>
<evidence type="ECO:0000313" key="1">
    <source>
        <dbReference type="EMBL" id="MBE9662340.1"/>
    </source>
</evidence>
<keyword evidence="2" id="KW-1185">Reference proteome</keyword>
<protein>
    <submittedName>
        <fullName evidence="1">Uncharacterized protein</fullName>
    </submittedName>
</protein>